<feature type="domain" description="Indole-3-glycerol phosphate synthase" evidence="9">
    <location>
        <begin position="1"/>
        <end position="139"/>
    </location>
</feature>
<dbReference type="GO" id="GO:0000162">
    <property type="term" value="P:L-tryptophan biosynthetic process"/>
    <property type="evidence" value="ECO:0007669"/>
    <property type="project" value="UniProtKB-UniPathway"/>
</dbReference>
<dbReference type="InterPro" id="IPR045186">
    <property type="entry name" value="Indole-3-glycerol_P_synth"/>
</dbReference>
<dbReference type="SUPFAM" id="SSF51366">
    <property type="entry name" value="Ribulose-phoshate binding barrel"/>
    <property type="match status" value="1"/>
</dbReference>
<dbReference type="CDD" id="cd00331">
    <property type="entry name" value="IGPS"/>
    <property type="match status" value="1"/>
</dbReference>
<dbReference type="GO" id="GO:0004640">
    <property type="term" value="F:phosphoribosylanthranilate isomerase activity"/>
    <property type="evidence" value="ECO:0007669"/>
    <property type="project" value="TreeGrafter"/>
</dbReference>
<evidence type="ECO:0000256" key="2">
    <source>
        <dbReference type="ARBA" id="ARBA00004696"/>
    </source>
</evidence>
<protein>
    <recommendedName>
        <fullName evidence="3">indole-3-glycerol-phosphate synthase</fullName>
        <ecNumber evidence="3">4.1.1.48</ecNumber>
    </recommendedName>
</protein>
<evidence type="ECO:0000256" key="4">
    <source>
        <dbReference type="ARBA" id="ARBA00022605"/>
    </source>
</evidence>
<keyword evidence="6" id="KW-0822">Tryptophan biosynthesis</keyword>
<evidence type="ECO:0000256" key="6">
    <source>
        <dbReference type="ARBA" id="ARBA00022822"/>
    </source>
</evidence>
<dbReference type="Pfam" id="PF00218">
    <property type="entry name" value="IGPS"/>
    <property type="match status" value="1"/>
</dbReference>
<evidence type="ECO:0000259" key="9">
    <source>
        <dbReference type="Pfam" id="PF00218"/>
    </source>
</evidence>
<dbReference type="InterPro" id="IPR013798">
    <property type="entry name" value="Indole-3-glycerol_P_synth_dom"/>
</dbReference>
<evidence type="ECO:0000256" key="5">
    <source>
        <dbReference type="ARBA" id="ARBA00022793"/>
    </source>
</evidence>
<evidence type="ECO:0000313" key="10">
    <source>
        <dbReference type="EMBL" id="SVD76556.1"/>
    </source>
</evidence>
<evidence type="ECO:0000256" key="3">
    <source>
        <dbReference type="ARBA" id="ARBA00012362"/>
    </source>
</evidence>
<dbReference type="PANTHER" id="PTHR22854">
    <property type="entry name" value="TRYPTOPHAN BIOSYNTHESIS PROTEIN"/>
    <property type="match status" value="1"/>
</dbReference>
<name>A0A382XZV4_9ZZZZ</name>
<evidence type="ECO:0000256" key="7">
    <source>
        <dbReference type="ARBA" id="ARBA00023141"/>
    </source>
</evidence>
<proteinExistence type="predicted"/>
<evidence type="ECO:0000256" key="8">
    <source>
        <dbReference type="ARBA" id="ARBA00023239"/>
    </source>
</evidence>
<dbReference type="AlphaFoldDB" id="A0A382XZV4"/>
<keyword evidence="7" id="KW-0057">Aromatic amino acid biosynthesis</keyword>
<accession>A0A382XZV4</accession>
<organism evidence="10">
    <name type="scientific">marine metagenome</name>
    <dbReference type="NCBI Taxonomy" id="408172"/>
    <lineage>
        <taxon>unclassified sequences</taxon>
        <taxon>metagenomes</taxon>
        <taxon>ecological metagenomes</taxon>
    </lineage>
</organism>
<comment type="catalytic activity">
    <reaction evidence="1">
        <text>1-(2-carboxyphenylamino)-1-deoxy-D-ribulose 5-phosphate + H(+) = (1S,2R)-1-C-(indol-3-yl)glycerol 3-phosphate + CO2 + H2O</text>
        <dbReference type="Rhea" id="RHEA:23476"/>
        <dbReference type="ChEBI" id="CHEBI:15377"/>
        <dbReference type="ChEBI" id="CHEBI:15378"/>
        <dbReference type="ChEBI" id="CHEBI:16526"/>
        <dbReference type="ChEBI" id="CHEBI:58613"/>
        <dbReference type="ChEBI" id="CHEBI:58866"/>
        <dbReference type="EC" id="4.1.1.48"/>
    </reaction>
</comment>
<keyword evidence="4" id="KW-0028">Amino-acid biosynthesis</keyword>
<keyword evidence="5" id="KW-0210">Decarboxylase</keyword>
<dbReference type="PANTHER" id="PTHR22854:SF2">
    <property type="entry name" value="INDOLE-3-GLYCEROL-PHOSPHATE SYNTHASE"/>
    <property type="match status" value="1"/>
</dbReference>
<dbReference type="InterPro" id="IPR011060">
    <property type="entry name" value="RibuloseP-bd_barrel"/>
</dbReference>
<reference evidence="10" key="1">
    <citation type="submission" date="2018-05" db="EMBL/GenBank/DDBJ databases">
        <authorList>
            <person name="Lanie J.A."/>
            <person name="Ng W.-L."/>
            <person name="Kazmierczak K.M."/>
            <person name="Andrzejewski T.M."/>
            <person name="Davidsen T.M."/>
            <person name="Wayne K.J."/>
            <person name="Tettelin H."/>
            <person name="Glass J.I."/>
            <person name="Rusch D."/>
            <person name="Podicherti R."/>
            <person name="Tsui H.-C.T."/>
            <person name="Winkler M.E."/>
        </authorList>
    </citation>
    <scope>NUCLEOTIDE SEQUENCE</scope>
</reference>
<dbReference type="InterPro" id="IPR013785">
    <property type="entry name" value="Aldolase_TIM"/>
</dbReference>
<keyword evidence="8" id="KW-0456">Lyase</keyword>
<dbReference type="GO" id="GO:0004425">
    <property type="term" value="F:indole-3-glycerol-phosphate synthase activity"/>
    <property type="evidence" value="ECO:0007669"/>
    <property type="project" value="UniProtKB-EC"/>
</dbReference>
<comment type="pathway">
    <text evidence="2">Amino-acid biosynthesis; L-tryptophan biosynthesis; L-tryptophan from chorismate: step 4/5.</text>
</comment>
<feature type="non-terminal residue" evidence="10">
    <location>
        <position position="1"/>
    </location>
</feature>
<evidence type="ECO:0000256" key="1">
    <source>
        <dbReference type="ARBA" id="ARBA00001633"/>
    </source>
</evidence>
<dbReference type="Gene3D" id="3.20.20.70">
    <property type="entry name" value="Aldolase class I"/>
    <property type="match status" value="1"/>
</dbReference>
<dbReference type="EC" id="4.1.1.48" evidence="3"/>
<dbReference type="EMBL" id="UINC01171803">
    <property type="protein sequence ID" value="SVD76556.1"/>
    <property type="molecule type" value="Genomic_DNA"/>
</dbReference>
<gene>
    <name evidence="10" type="ORF">METZ01_LOCUS429410</name>
</gene>
<sequence>DFIIDQYQIFESKFYGADAILLIASILSQKQLSDFVLLAKNINLECLVEIHNLTELEKALASDTKIIGINNRNLNDFSVDINTTLNLVEKIPDHILKVSESGIFNREHISVLENAGCNAALIGEAIITSDDPYKKIIELTND</sequence>
<dbReference type="UniPathway" id="UPA00035">
    <property type="reaction ID" value="UER00043"/>
</dbReference>